<evidence type="ECO:0000259" key="8">
    <source>
        <dbReference type="PROSITE" id="PS51319"/>
    </source>
</evidence>
<evidence type="ECO:0000256" key="6">
    <source>
        <dbReference type="PROSITE-ProRule" id="PRU00649"/>
    </source>
</evidence>
<evidence type="ECO:0000313" key="9">
    <source>
        <dbReference type="EMBL" id="CAF9939467.1"/>
    </source>
</evidence>
<evidence type="ECO:0000256" key="7">
    <source>
        <dbReference type="SAM" id="MobiDB-lite"/>
    </source>
</evidence>
<dbReference type="Pfam" id="PF08711">
    <property type="entry name" value="Med26"/>
    <property type="match status" value="1"/>
</dbReference>
<feature type="domain" description="TFIIS N-terminal" evidence="8">
    <location>
        <begin position="276"/>
        <end position="353"/>
    </location>
</feature>
<dbReference type="InterPro" id="IPR017923">
    <property type="entry name" value="TFIIS_N"/>
</dbReference>
<evidence type="ECO:0000256" key="4">
    <source>
        <dbReference type="ARBA" id="ARBA00037349"/>
    </source>
</evidence>
<feature type="compositionally biased region" description="Basic and acidic residues" evidence="7">
    <location>
        <begin position="367"/>
        <end position="394"/>
    </location>
</feature>
<evidence type="ECO:0000313" key="10">
    <source>
        <dbReference type="Proteomes" id="UP000664521"/>
    </source>
</evidence>
<reference evidence="9" key="1">
    <citation type="submission" date="2021-03" db="EMBL/GenBank/DDBJ databases">
        <authorList>
            <person name="Tagirdzhanova G."/>
        </authorList>
    </citation>
    <scope>NUCLEOTIDE SEQUENCE</scope>
</reference>
<feature type="compositionally biased region" description="Polar residues" evidence="7">
    <location>
        <begin position="445"/>
        <end position="454"/>
    </location>
</feature>
<feature type="region of interest" description="Disordered" evidence="7">
    <location>
        <begin position="426"/>
        <end position="454"/>
    </location>
</feature>
<dbReference type="GO" id="GO:0016973">
    <property type="term" value="P:poly(A)+ mRNA export from nucleus"/>
    <property type="evidence" value="ECO:0007669"/>
    <property type="project" value="TreeGrafter"/>
</dbReference>
<evidence type="ECO:0000256" key="3">
    <source>
        <dbReference type="ARBA" id="ARBA00023242"/>
    </source>
</evidence>
<feature type="compositionally biased region" description="Basic residues" evidence="7">
    <location>
        <begin position="105"/>
        <end position="123"/>
    </location>
</feature>
<dbReference type="EMBL" id="CAJPDS010000131">
    <property type="protein sequence ID" value="CAF9939467.1"/>
    <property type="molecule type" value="Genomic_DNA"/>
</dbReference>
<dbReference type="InterPro" id="IPR051037">
    <property type="entry name" value="RNAPII_TF_IWS1"/>
</dbReference>
<sequence length="454" mass="51293">MSDISSPPVSPLPEAGHDPDEPGYATYQDEVPPSAPIGNPTADPEDDDDNDSVLSDIDEAQFEDFDPANIAIEDRPAIAVDEDNVRLLGRHKRKRDDADADGEGKKKKKKEGRREKPKKIRKRKDSDDDDFSGGQEIEGKRRRKAKAVSEGGVPGERRREKTKARATTPENEEHLDPEERRRRALDRAMDAALKNPSKRRRRVDGIDVTAAVDEEISKLRVAMAEAAEADVRARSETPPQPAMHKLRLLPTVTALLNRNSRDVENAIVDPENNLLESVRFFLEPLSDGSLPAYNIQRELFAALARLPIDKEALVSSGIGKVVLFYQKSKKPELTIKRQAQRLLIEWTRPLLKRSDDYRKRQIQTADYDPRNHSRKRADPPTREEQQRLAREKELALPSRSNRARLDDEVKTYTIAPRSQGVVAGTWARPLGASGEDAFRRMKARQQAQQGRSRK</sequence>
<organism evidence="9 10">
    <name type="scientific">Heterodermia speciosa</name>
    <dbReference type="NCBI Taxonomy" id="116794"/>
    <lineage>
        <taxon>Eukaryota</taxon>
        <taxon>Fungi</taxon>
        <taxon>Dikarya</taxon>
        <taxon>Ascomycota</taxon>
        <taxon>Pezizomycotina</taxon>
        <taxon>Lecanoromycetes</taxon>
        <taxon>OSLEUM clade</taxon>
        <taxon>Lecanoromycetidae</taxon>
        <taxon>Caliciales</taxon>
        <taxon>Physciaceae</taxon>
        <taxon>Heterodermia</taxon>
    </lineage>
</organism>
<feature type="region of interest" description="Disordered" evidence="7">
    <location>
        <begin position="1"/>
        <end position="181"/>
    </location>
</feature>
<dbReference type="AlphaFoldDB" id="A0A8H3PF46"/>
<dbReference type="Proteomes" id="UP000664521">
    <property type="component" value="Unassembled WGS sequence"/>
</dbReference>
<gene>
    <name evidence="9" type="primary">IWS1</name>
    <name evidence="9" type="ORF">HETSPECPRED_001791</name>
</gene>
<comment type="function">
    <text evidence="4">Transcription factor involved in RNA polymerase II transcription regulation. May function in both SPT15/TBP post-recruitment and recruitment steps of transcription.</text>
</comment>
<dbReference type="OrthoDB" id="21124at2759"/>
<keyword evidence="10" id="KW-1185">Reference proteome</keyword>
<comment type="subcellular location">
    <subcellularLocation>
        <location evidence="6">Nucleus</location>
    </subcellularLocation>
</comment>
<dbReference type="Gene3D" id="1.20.930.10">
    <property type="entry name" value="Conserved domain common to transcription factors TFIIS, elongin A, CRSP70"/>
    <property type="match status" value="1"/>
</dbReference>
<dbReference type="PROSITE" id="PS51319">
    <property type="entry name" value="TFIIS_N"/>
    <property type="match status" value="1"/>
</dbReference>
<keyword evidence="2" id="KW-0804">Transcription</keyword>
<protein>
    <submittedName>
        <fullName evidence="9">Transcription factor iws1</fullName>
    </submittedName>
</protein>
<dbReference type="InterPro" id="IPR035441">
    <property type="entry name" value="TFIIS/LEDGF_dom_sf"/>
</dbReference>
<evidence type="ECO:0000256" key="5">
    <source>
        <dbReference type="ARBA" id="ARBA00037992"/>
    </source>
</evidence>
<proteinExistence type="inferred from homology"/>
<keyword evidence="1" id="KW-0805">Transcription regulation</keyword>
<comment type="similarity">
    <text evidence="5">Belongs to the IWS1 family.</text>
</comment>
<feature type="compositionally biased region" description="Acidic residues" evidence="7">
    <location>
        <begin position="43"/>
        <end position="66"/>
    </location>
</feature>
<name>A0A8H3PF46_9LECA</name>
<keyword evidence="3 6" id="KW-0539">Nucleus</keyword>
<dbReference type="PANTHER" id="PTHR46010:SF1">
    <property type="entry name" value="PROTEIN IWS1 HOMOLOG"/>
    <property type="match status" value="1"/>
</dbReference>
<comment type="caution">
    <text evidence="9">The sequence shown here is derived from an EMBL/GenBank/DDBJ whole genome shotgun (WGS) entry which is preliminary data.</text>
</comment>
<dbReference type="GO" id="GO:0005634">
    <property type="term" value="C:nucleus"/>
    <property type="evidence" value="ECO:0007669"/>
    <property type="project" value="UniProtKB-SubCell"/>
</dbReference>
<dbReference type="PANTHER" id="PTHR46010">
    <property type="entry name" value="PROTEIN IWS1 HOMOLOG"/>
    <property type="match status" value="1"/>
</dbReference>
<evidence type="ECO:0000256" key="1">
    <source>
        <dbReference type="ARBA" id="ARBA00023015"/>
    </source>
</evidence>
<evidence type="ECO:0000256" key="2">
    <source>
        <dbReference type="ARBA" id="ARBA00023163"/>
    </source>
</evidence>
<accession>A0A8H3PF46</accession>
<dbReference type="FunFam" id="1.20.930.10:FF:000003">
    <property type="entry name" value="Putative Transcription factor IWS1"/>
    <property type="match status" value="1"/>
</dbReference>
<feature type="region of interest" description="Disordered" evidence="7">
    <location>
        <begin position="357"/>
        <end position="402"/>
    </location>
</feature>
<feature type="compositionally biased region" description="Basic and acidic residues" evidence="7">
    <location>
        <begin position="171"/>
        <end position="181"/>
    </location>
</feature>